<feature type="compositionally biased region" description="Basic and acidic residues" evidence="2">
    <location>
        <begin position="529"/>
        <end position="541"/>
    </location>
</feature>
<feature type="compositionally biased region" description="Polar residues" evidence="2">
    <location>
        <begin position="98"/>
        <end position="108"/>
    </location>
</feature>
<protein>
    <submittedName>
        <fullName evidence="4">Uncharacterized protein</fullName>
    </submittedName>
</protein>
<sequence length="556" mass="60789">MAKGHAAVAPHRRAEESRPLLRTALCAAALGVIAVVLLSGQGRGGASNSRRVELGVEANLIAQEAVTNHKSDSSAKAINKAATAAVATIVKDDKNEKTSLASSPTAKKQSLGDDEAEEGDEPDMSREIKELAKQEKIHFEARRKALQAAIKATSDCKPDAKDYKECMQARKHVDWKMAKDKYEQAAMSDISKETDKEKASEAGELMFKRYRLLAGTLSGNSQLSQLYNQTRTAAAAKHHKEQEAIVALRKEEKELHKVEQAKAALRHKKQEEMQAKANAEEHNSLKMEQERITRSRKYAAMYKDAAKGDAARQARAAKQLQAYKAAKERDTASKAELARIDANPYEQDLAAAKKAELARREAFKEYVAEMRKHDAQDKARRLALKNASAAKPAAAKVPTKTTSMAQVAAGKYSSDVAKALRVSKQQQAVERAVVQVDKQKHAQAEQERSNTIANGGKAARAMVSKAGGRADVTSSEEFERQLEEAKEREVARVAADGRARDEAREARAKAVRKLDDASREEMVQALSKTADRIVGIEEPKAKAKAKPSKSLNALAQ</sequence>
<keyword evidence="3" id="KW-1133">Transmembrane helix</keyword>
<name>A0A6U2AKX4_HEMAN</name>
<feature type="transmembrane region" description="Helical" evidence="3">
    <location>
        <begin position="20"/>
        <end position="40"/>
    </location>
</feature>
<feature type="coiled-coil region" evidence="1">
    <location>
        <begin position="241"/>
        <end position="290"/>
    </location>
</feature>
<evidence type="ECO:0000256" key="3">
    <source>
        <dbReference type="SAM" id="Phobius"/>
    </source>
</evidence>
<accession>A0A6U2AKX4</accession>
<evidence type="ECO:0000256" key="2">
    <source>
        <dbReference type="SAM" id="MobiDB-lite"/>
    </source>
</evidence>
<dbReference type="EMBL" id="HBFK01016623">
    <property type="protein sequence ID" value="CAD8743720.1"/>
    <property type="molecule type" value="Transcribed_RNA"/>
</dbReference>
<feature type="compositionally biased region" description="Acidic residues" evidence="2">
    <location>
        <begin position="112"/>
        <end position="122"/>
    </location>
</feature>
<feature type="region of interest" description="Disordered" evidence="2">
    <location>
        <begin position="95"/>
        <end position="124"/>
    </location>
</feature>
<organism evidence="4">
    <name type="scientific">Hemiselmis andersenii</name>
    <name type="common">Cryptophyte alga</name>
    <dbReference type="NCBI Taxonomy" id="464988"/>
    <lineage>
        <taxon>Eukaryota</taxon>
        <taxon>Cryptophyceae</taxon>
        <taxon>Cryptomonadales</taxon>
        <taxon>Hemiselmidaceae</taxon>
        <taxon>Hemiselmis</taxon>
    </lineage>
</organism>
<keyword evidence="1" id="KW-0175">Coiled coil</keyword>
<feature type="region of interest" description="Disordered" evidence="2">
    <location>
        <begin position="526"/>
        <end position="556"/>
    </location>
</feature>
<dbReference type="AlphaFoldDB" id="A0A6U2AKX4"/>
<keyword evidence="3" id="KW-0812">Transmembrane</keyword>
<evidence type="ECO:0000256" key="1">
    <source>
        <dbReference type="SAM" id="Coils"/>
    </source>
</evidence>
<proteinExistence type="predicted"/>
<gene>
    <name evidence="4" type="ORF">HAND1043_LOCUS10215</name>
</gene>
<reference evidence="4" key="1">
    <citation type="submission" date="2021-01" db="EMBL/GenBank/DDBJ databases">
        <authorList>
            <person name="Corre E."/>
            <person name="Pelletier E."/>
            <person name="Niang G."/>
            <person name="Scheremetjew M."/>
            <person name="Finn R."/>
            <person name="Kale V."/>
            <person name="Holt S."/>
            <person name="Cochrane G."/>
            <person name="Meng A."/>
            <person name="Brown T."/>
            <person name="Cohen L."/>
        </authorList>
    </citation>
    <scope>NUCLEOTIDE SEQUENCE</scope>
    <source>
        <strain evidence="4">CCMP441</strain>
    </source>
</reference>
<evidence type="ECO:0000313" key="4">
    <source>
        <dbReference type="EMBL" id="CAD8743720.1"/>
    </source>
</evidence>
<keyword evidence="3" id="KW-0472">Membrane</keyword>